<dbReference type="PATRIC" id="fig|1121864.4.peg.696"/>
<dbReference type="RefSeq" id="WP_016250884.1">
    <property type="nucleotide sequence ID" value="NZ_ASWI01000003.1"/>
</dbReference>
<dbReference type="OrthoDB" id="9816277at2"/>
<dbReference type="InterPro" id="IPR010359">
    <property type="entry name" value="IrrE_HExxH"/>
</dbReference>
<evidence type="ECO:0000313" key="3">
    <source>
        <dbReference type="Proteomes" id="UP000017415"/>
    </source>
</evidence>
<name>S1R161_9ENTE</name>
<evidence type="ECO:0000313" key="2">
    <source>
        <dbReference type="EMBL" id="ESK61298.1"/>
    </source>
</evidence>
<protein>
    <recommendedName>
        <fullName evidence="1">IrrE N-terminal-like domain-containing protein</fullName>
    </recommendedName>
</protein>
<organism evidence="2 3">
    <name type="scientific">Enterococcus cecorum DSM 20682 = ATCC 43198</name>
    <dbReference type="NCBI Taxonomy" id="1121864"/>
    <lineage>
        <taxon>Bacteria</taxon>
        <taxon>Bacillati</taxon>
        <taxon>Bacillota</taxon>
        <taxon>Bacilli</taxon>
        <taxon>Lactobacillales</taxon>
        <taxon>Enterococcaceae</taxon>
        <taxon>Enterococcus</taxon>
    </lineage>
</organism>
<dbReference type="AlphaFoldDB" id="S1R161"/>
<dbReference type="eggNOG" id="COG2856">
    <property type="taxonomic scope" value="Bacteria"/>
</dbReference>
<reference evidence="2 3" key="1">
    <citation type="submission" date="2013-10" db="EMBL/GenBank/DDBJ databases">
        <title>The Genome Sequence of Enterococcus cecorum DSM 20682 (= ATCC 43198) (Illumina assembly).</title>
        <authorList>
            <consortium name="The Broad Institute Genomics Platform"/>
            <consortium name="The Broad Institute Genome Sequencing Center for Infectious Disease"/>
            <person name="Earl A."/>
            <person name="Russ C."/>
            <person name="Gilmore M."/>
            <person name="Surin D."/>
            <person name="Walker B."/>
            <person name="Young S."/>
            <person name="Zeng Q."/>
            <person name="Gargeya S."/>
            <person name="Fitzgerald M."/>
            <person name="Haas B."/>
            <person name="Abouelleil A."/>
            <person name="Allen A.W."/>
            <person name="Alvarado L."/>
            <person name="Arachchi H.M."/>
            <person name="Berlin A.M."/>
            <person name="Chapman S.B."/>
            <person name="Gainer-Dewar J."/>
            <person name="Goldberg J."/>
            <person name="Griggs A."/>
            <person name="Gujja S."/>
            <person name="Hansen M."/>
            <person name="Howarth C."/>
            <person name="Imamovic A."/>
            <person name="Ireland A."/>
            <person name="Larimer J."/>
            <person name="McCowan C."/>
            <person name="Murphy C."/>
            <person name="Pearson M."/>
            <person name="Poon T.W."/>
            <person name="Priest M."/>
            <person name="Roberts A."/>
            <person name="Saif S."/>
            <person name="Shea T."/>
            <person name="Sisk P."/>
            <person name="Sykes S."/>
            <person name="Wortman J."/>
            <person name="Nusbaum C."/>
            <person name="Birren B."/>
        </authorList>
    </citation>
    <scope>NUCLEOTIDE SEQUENCE [LARGE SCALE GENOMIC DNA]</scope>
    <source>
        <strain evidence="2 3">ATCC 43198</strain>
    </source>
</reference>
<keyword evidence="3" id="KW-1185">Reference proteome</keyword>
<feature type="domain" description="IrrE N-terminal-like" evidence="1">
    <location>
        <begin position="26"/>
        <end position="137"/>
    </location>
</feature>
<dbReference type="GeneID" id="60872494"/>
<dbReference type="Gene3D" id="1.10.10.2910">
    <property type="match status" value="1"/>
</dbReference>
<proteinExistence type="predicted"/>
<dbReference type="Pfam" id="PF06114">
    <property type="entry name" value="Peptidase_M78"/>
    <property type="match status" value="1"/>
</dbReference>
<dbReference type="Proteomes" id="UP000017415">
    <property type="component" value="Unassembled WGS sequence"/>
</dbReference>
<accession>S1R161</accession>
<gene>
    <name evidence="2" type="ORF">OMO_01358</name>
</gene>
<comment type="caution">
    <text evidence="2">The sequence shown here is derived from an EMBL/GenBank/DDBJ whole genome shotgun (WGS) entry which is preliminary data.</text>
</comment>
<dbReference type="EMBL" id="AHYS01000006">
    <property type="protein sequence ID" value="ESK61298.1"/>
    <property type="molecule type" value="Genomic_DNA"/>
</dbReference>
<evidence type="ECO:0000259" key="1">
    <source>
        <dbReference type="Pfam" id="PF06114"/>
    </source>
</evidence>
<dbReference type="HOGENOM" id="CLU_122894_1_0_9"/>
<sequence length="141" mass="16633">MSRIDDEVEKVFKYYKPNSLQDLVTKAKCKILYFDLDDETGGCTIVNNKCKTIIVNQNWSYAYQQFVIAHEFAHIRLHSGASTPFYRGLELNRFVNKMEREANMMAMQLLLKLNPELYEFETKYDILTALGLSEEFEEYVY</sequence>